<dbReference type="AlphaFoldDB" id="A0A543DJ37"/>
<name>A0A543DJ37_9PSEU</name>
<reference evidence="1 2" key="1">
    <citation type="submission" date="2019-06" db="EMBL/GenBank/DDBJ databases">
        <title>Sequencing the genomes of 1000 actinobacteria strains.</title>
        <authorList>
            <person name="Klenk H.-P."/>
        </authorList>
    </citation>
    <scope>NUCLEOTIDE SEQUENCE [LARGE SCALE GENOMIC DNA]</scope>
    <source>
        <strain evidence="1 2">DSM 45301</strain>
    </source>
</reference>
<gene>
    <name evidence="1" type="ORF">FB558_5085</name>
</gene>
<sequence length="65" mass="7171">MARYEHDRLILAGLFTARLAAVPALEPRAAALMDELSGQSLRPVQHRVLRRVQQRLAAAGPSPRT</sequence>
<evidence type="ECO:0000313" key="2">
    <source>
        <dbReference type="Proteomes" id="UP000315677"/>
    </source>
</evidence>
<keyword evidence="2" id="KW-1185">Reference proteome</keyword>
<accession>A0A543DJ37</accession>
<comment type="caution">
    <text evidence="1">The sequence shown here is derived from an EMBL/GenBank/DDBJ whole genome shotgun (WGS) entry which is preliminary data.</text>
</comment>
<dbReference type="Proteomes" id="UP000315677">
    <property type="component" value="Unassembled WGS sequence"/>
</dbReference>
<evidence type="ECO:0000313" key="1">
    <source>
        <dbReference type="EMBL" id="TQM09331.1"/>
    </source>
</evidence>
<protein>
    <submittedName>
        <fullName evidence="1">Uncharacterized protein</fullName>
    </submittedName>
</protein>
<proteinExistence type="predicted"/>
<organism evidence="1 2">
    <name type="scientific">Pseudonocardia kunmingensis</name>
    <dbReference type="NCBI Taxonomy" id="630975"/>
    <lineage>
        <taxon>Bacteria</taxon>
        <taxon>Bacillati</taxon>
        <taxon>Actinomycetota</taxon>
        <taxon>Actinomycetes</taxon>
        <taxon>Pseudonocardiales</taxon>
        <taxon>Pseudonocardiaceae</taxon>
        <taxon>Pseudonocardia</taxon>
    </lineage>
</organism>
<dbReference type="EMBL" id="VFPA01000003">
    <property type="protein sequence ID" value="TQM09331.1"/>
    <property type="molecule type" value="Genomic_DNA"/>
</dbReference>